<evidence type="ECO:0000313" key="8">
    <source>
        <dbReference type="Proteomes" id="UP000324996"/>
    </source>
</evidence>
<comment type="subcellular location">
    <subcellularLocation>
        <location evidence="1">Membrane</location>
        <topology evidence="1">Multi-pass membrane protein</topology>
    </subcellularLocation>
</comment>
<name>A0A5A7N8P4_9PROT</name>
<feature type="transmembrane region" description="Helical" evidence="6">
    <location>
        <begin position="321"/>
        <end position="351"/>
    </location>
</feature>
<evidence type="ECO:0000256" key="6">
    <source>
        <dbReference type="SAM" id="Phobius"/>
    </source>
</evidence>
<dbReference type="PANTHER" id="PTHR21716:SF4">
    <property type="entry name" value="TRANSMEMBRANE PROTEIN 245"/>
    <property type="match status" value="1"/>
</dbReference>
<evidence type="ECO:0000256" key="5">
    <source>
        <dbReference type="ARBA" id="ARBA00023136"/>
    </source>
</evidence>
<dbReference type="EMBL" id="BKCN01000004">
    <property type="protein sequence ID" value="GER03429.1"/>
    <property type="molecule type" value="Genomic_DNA"/>
</dbReference>
<dbReference type="Pfam" id="PF01594">
    <property type="entry name" value="AI-2E_transport"/>
    <property type="match status" value="1"/>
</dbReference>
<feature type="transmembrane region" description="Helical" evidence="6">
    <location>
        <begin position="71"/>
        <end position="95"/>
    </location>
</feature>
<dbReference type="PANTHER" id="PTHR21716">
    <property type="entry name" value="TRANSMEMBRANE PROTEIN"/>
    <property type="match status" value="1"/>
</dbReference>
<feature type="transmembrane region" description="Helical" evidence="6">
    <location>
        <begin position="12"/>
        <end position="35"/>
    </location>
</feature>
<accession>A0A5A7N8P4</accession>
<dbReference type="InterPro" id="IPR002549">
    <property type="entry name" value="AI-2E-like"/>
</dbReference>
<organism evidence="7 8">
    <name type="scientific">Iodidimonas nitroreducens</name>
    <dbReference type="NCBI Taxonomy" id="1236968"/>
    <lineage>
        <taxon>Bacteria</taxon>
        <taxon>Pseudomonadati</taxon>
        <taxon>Pseudomonadota</taxon>
        <taxon>Alphaproteobacteria</taxon>
        <taxon>Iodidimonadales</taxon>
        <taxon>Iodidimonadaceae</taxon>
        <taxon>Iodidimonas</taxon>
    </lineage>
</organism>
<proteinExistence type="inferred from homology"/>
<feature type="transmembrane region" description="Helical" evidence="6">
    <location>
        <begin position="221"/>
        <end position="244"/>
    </location>
</feature>
<keyword evidence="8" id="KW-1185">Reference proteome</keyword>
<comment type="similarity">
    <text evidence="2">Belongs to the autoinducer-2 exporter (AI-2E) (TC 2.A.86) family.</text>
</comment>
<dbReference type="GO" id="GO:0016020">
    <property type="term" value="C:membrane"/>
    <property type="evidence" value="ECO:0007669"/>
    <property type="project" value="UniProtKB-SubCell"/>
</dbReference>
<reference evidence="7 8" key="1">
    <citation type="submission" date="2019-09" db="EMBL/GenBank/DDBJ databases">
        <title>NBRP : Genome information of microbial organism related human and environment.</title>
        <authorList>
            <person name="Hattori M."/>
            <person name="Oshima K."/>
            <person name="Inaba H."/>
            <person name="Suda W."/>
            <person name="Sakamoto M."/>
            <person name="Iino T."/>
            <person name="Kitahara M."/>
            <person name="Oshida Y."/>
            <person name="Iida T."/>
            <person name="Kudo T."/>
            <person name="Itoh T."/>
            <person name="Ohkuma M."/>
        </authorList>
    </citation>
    <scope>NUCLEOTIDE SEQUENCE [LARGE SCALE GENOMIC DNA]</scope>
    <source>
        <strain evidence="7 8">Q-1</strain>
    </source>
</reference>
<dbReference type="RefSeq" id="WP_052370953.1">
    <property type="nucleotide sequence ID" value="NZ_BKCN01000004.1"/>
</dbReference>
<dbReference type="Proteomes" id="UP000324996">
    <property type="component" value="Unassembled WGS sequence"/>
</dbReference>
<keyword evidence="4 6" id="KW-1133">Transmembrane helix</keyword>
<sequence>MKNARASALPGRLFYARSFALFAVLILGYLVWLILSPFMAPLAWAAIIAFLLHPAHLWLSRSLGARHNLSAIILTGLSFFFLLGPISLLLAAFAAQAANLLEPMQQAAAKGDFSILQSVMDVPIIGDLIDQMQQMFDVSIDELGQWLNLRIQEGAKILLSFGSRVFLGAIGTMAAFVIMLFVLFFLLRDGRKILNATKALVPMSDQRTDLLFARIANAVHAIVFGTVLTALIQGALTGLALAVTGLPAPVVFGVLAAIFSLFPVGGTALIWVPAALVLAFQGQWVEAIGMLLWGTLLVGTIDNFLRPVFVSRRGHISTLTVFIGVLGGAVAFGAVGLLLGPVILTIAMVLLRFTRQQREAENEDAPEDDQAMRAEKS</sequence>
<feature type="transmembrane region" description="Helical" evidence="6">
    <location>
        <begin position="250"/>
        <end position="272"/>
    </location>
</feature>
<evidence type="ECO:0000256" key="2">
    <source>
        <dbReference type="ARBA" id="ARBA00009773"/>
    </source>
</evidence>
<keyword evidence="5 6" id="KW-0472">Membrane</keyword>
<comment type="caution">
    <text evidence="7">The sequence shown here is derived from an EMBL/GenBank/DDBJ whole genome shotgun (WGS) entry which is preliminary data.</text>
</comment>
<evidence type="ECO:0000256" key="1">
    <source>
        <dbReference type="ARBA" id="ARBA00004141"/>
    </source>
</evidence>
<dbReference type="AlphaFoldDB" id="A0A5A7N8P4"/>
<feature type="transmembrane region" description="Helical" evidence="6">
    <location>
        <begin position="41"/>
        <end position="59"/>
    </location>
</feature>
<protein>
    <submittedName>
        <fullName evidence="7">AI-2E family transporter</fullName>
    </submittedName>
</protein>
<feature type="transmembrane region" description="Helical" evidence="6">
    <location>
        <begin position="284"/>
        <end position="301"/>
    </location>
</feature>
<evidence type="ECO:0000256" key="3">
    <source>
        <dbReference type="ARBA" id="ARBA00022692"/>
    </source>
</evidence>
<keyword evidence="3 6" id="KW-0812">Transmembrane</keyword>
<evidence type="ECO:0000256" key="4">
    <source>
        <dbReference type="ARBA" id="ARBA00022989"/>
    </source>
</evidence>
<evidence type="ECO:0000313" key="7">
    <source>
        <dbReference type="EMBL" id="GER03429.1"/>
    </source>
</evidence>
<feature type="transmembrane region" description="Helical" evidence="6">
    <location>
        <begin position="165"/>
        <end position="187"/>
    </location>
</feature>
<gene>
    <name evidence="7" type="ORF">JCM17846_11110</name>
</gene>